<feature type="compositionally biased region" description="Basic residues" evidence="5">
    <location>
        <begin position="407"/>
        <end position="420"/>
    </location>
</feature>
<evidence type="ECO:0000256" key="5">
    <source>
        <dbReference type="SAM" id="MobiDB-lite"/>
    </source>
</evidence>
<evidence type="ECO:0000313" key="9">
    <source>
        <dbReference type="Proteomes" id="UP000054350"/>
    </source>
</evidence>
<evidence type="ECO:0000259" key="7">
    <source>
        <dbReference type="Pfam" id="PF20649"/>
    </source>
</evidence>
<evidence type="ECO:0000256" key="4">
    <source>
        <dbReference type="ARBA" id="ARBA00023136"/>
    </source>
</evidence>
<evidence type="ECO:0000313" key="8">
    <source>
        <dbReference type="EMBL" id="KNE69066.1"/>
    </source>
</evidence>
<evidence type="ECO:0000259" key="6">
    <source>
        <dbReference type="Pfam" id="PF10392"/>
    </source>
</evidence>
<dbReference type="AlphaFoldDB" id="A0A0L0T2V6"/>
<feature type="compositionally biased region" description="Basic residues" evidence="5">
    <location>
        <begin position="428"/>
        <end position="438"/>
    </location>
</feature>
<keyword evidence="3" id="KW-0333">Golgi apparatus</keyword>
<evidence type="ECO:0000256" key="1">
    <source>
        <dbReference type="ARBA" id="ARBA00004395"/>
    </source>
</evidence>
<dbReference type="VEuPathDB" id="FungiDB:AMAG_13937"/>
<reference evidence="9" key="2">
    <citation type="submission" date="2009-11" db="EMBL/GenBank/DDBJ databases">
        <title>The Genome Sequence of Allomyces macrogynus strain ATCC 38327.</title>
        <authorList>
            <consortium name="The Broad Institute Genome Sequencing Platform"/>
            <person name="Russ C."/>
            <person name="Cuomo C."/>
            <person name="Shea T."/>
            <person name="Young S.K."/>
            <person name="Zeng Q."/>
            <person name="Koehrsen M."/>
            <person name="Haas B."/>
            <person name="Borodovsky M."/>
            <person name="Guigo R."/>
            <person name="Alvarado L."/>
            <person name="Berlin A."/>
            <person name="Borenstein D."/>
            <person name="Chen Z."/>
            <person name="Engels R."/>
            <person name="Freedman E."/>
            <person name="Gellesch M."/>
            <person name="Goldberg J."/>
            <person name="Griggs A."/>
            <person name="Gujja S."/>
            <person name="Heiman D."/>
            <person name="Hepburn T."/>
            <person name="Howarth C."/>
            <person name="Jen D."/>
            <person name="Larson L."/>
            <person name="Lewis B."/>
            <person name="Mehta T."/>
            <person name="Park D."/>
            <person name="Pearson M."/>
            <person name="Roberts A."/>
            <person name="Saif S."/>
            <person name="Shenoy N."/>
            <person name="Sisk P."/>
            <person name="Stolte C."/>
            <person name="Sykes S."/>
            <person name="Walk T."/>
            <person name="White J."/>
            <person name="Yandava C."/>
            <person name="Burger G."/>
            <person name="Gray M.W."/>
            <person name="Holland P.W.H."/>
            <person name="King N."/>
            <person name="Lang F.B.F."/>
            <person name="Roger A.J."/>
            <person name="Ruiz-Trillo I."/>
            <person name="Lander E."/>
            <person name="Nusbaum C."/>
        </authorList>
    </citation>
    <scope>NUCLEOTIDE SEQUENCE [LARGE SCALE GENOMIC DNA]</scope>
    <source>
        <strain evidence="9">ATCC 38327</strain>
    </source>
</reference>
<dbReference type="Proteomes" id="UP000054350">
    <property type="component" value="Unassembled WGS sequence"/>
</dbReference>
<reference evidence="8 9" key="1">
    <citation type="submission" date="2009-11" db="EMBL/GenBank/DDBJ databases">
        <title>Annotation of Allomyces macrogynus ATCC 38327.</title>
        <authorList>
            <consortium name="The Broad Institute Genome Sequencing Platform"/>
            <person name="Russ C."/>
            <person name="Cuomo C."/>
            <person name="Burger G."/>
            <person name="Gray M.W."/>
            <person name="Holland P.W.H."/>
            <person name="King N."/>
            <person name="Lang F.B.F."/>
            <person name="Roger A.J."/>
            <person name="Ruiz-Trillo I."/>
            <person name="Young S.K."/>
            <person name="Zeng Q."/>
            <person name="Gargeya S."/>
            <person name="Fitzgerald M."/>
            <person name="Haas B."/>
            <person name="Abouelleil A."/>
            <person name="Alvarado L."/>
            <person name="Arachchi H.M."/>
            <person name="Berlin A."/>
            <person name="Chapman S.B."/>
            <person name="Gearin G."/>
            <person name="Goldberg J."/>
            <person name="Griggs A."/>
            <person name="Gujja S."/>
            <person name="Hansen M."/>
            <person name="Heiman D."/>
            <person name="Howarth C."/>
            <person name="Larimer J."/>
            <person name="Lui A."/>
            <person name="MacDonald P.J.P."/>
            <person name="McCowen C."/>
            <person name="Montmayeur A."/>
            <person name="Murphy C."/>
            <person name="Neiman D."/>
            <person name="Pearson M."/>
            <person name="Priest M."/>
            <person name="Roberts A."/>
            <person name="Saif S."/>
            <person name="Shea T."/>
            <person name="Sisk P."/>
            <person name="Stolte C."/>
            <person name="Sykes S."/>
            <person name="Wortman J."/>
            <person name="Nusbaum C."/>
            <person name="Birren B."/>
        </authorList>
    </citation>
    <scope>NUCLEOTIDE SEQUENCE [LARGE SCALE GENOMIC DNA]</scope>
    <source>
        <strain evidence="8 9">ATCC 38327</strain>
    </source>
</reference>
<dbReference type="InterPro" id="IPR019465">
    <property type="entry name" value="Cog5"/>
</dbReference>
<dbReference type="EMBL" id="GG745359">
    <property type="protein sequence ID" value="KNE69066.1"/>
    <property type="molecule type" value="Genomic_DNA"/>
</dbReference>
<dbReference type="OrthoDB" id="5590126at2759"/>
<feature type="compositionally biased region" description="Polar residues" evidence="5">
    <location>
        <begin position="379"/>
        <end position="388"/>
    </location>
</feature>
<dbReference type="Pfam" id="PF10392">
    <property type="entry name" value="COG5_N"/>
    <property type="match status" value="1"/>
</dbReference>
<organism evidence="8 9">
    <name type="scientific">Allomyces macrogynus (strain ATCC 38327)</name>
    <name type="common">Allomyces javanicus var. macrogynus</name>
    <dbReference type="NCBI Taxonomy" id="578462"/>
    <lineage>
        <taxon>Eukaryota</taxon>
        <taxon>Fungi</taxon>
        <taxon>Fungi incertae sedis</taxon>
        <taxon>Blastocladiomycota</taxon>
        <taxon>Blastocladiomycetes</taxon>
        <taxon>Blastocladiales</taxon>
        <taxon>Blastocladiaceae</taxon>
        <taxon>Allomyces</taxon>
    </lineage>
</organism>
<comment type="subcellular location">
    <subcellularLocation>
        <location evidence="1">Golgi apparatus membrane</location>
        <topology evidence="1">Peripheral membrane protein</topology>
    </subcellularLocation>
</comment>
<dbReference type="GO" id="GO:0017119">
    <property type="term" value="C:Golgi transport complex"/>
    <property type="evidence" value="ECO:0007669"/>
    <property type="project" value="InterPro"/>
</dbReference>
<dbReference type="GO" id="GO:0000139">
    <property type="term" value="C:Golgi membrane"/>
    <property type="evidence" value="ECO:0007669"/>
    <property type="project" value="UniProtKB-SubCell"/>
</dbReference>
<dbReference type="PANTHER" id="PTHR13228:SF3">
    <property type="entry name" value="CONSERVED OLIGOMERIC GOLGI COMPLEX SUBUNIT 5"/>
    <property type="match status" value="1"/>
</dbReference>
<keyword evidence="9" id="KW-1185">Reference proteome</keyword>
<accession>A0A0L0T2V6</accession>
<evidence type="ECO:0000256" key="3">
    <source>
        <dbReference type="ARBA" id="ARBA00023034"/>
    </source>
</evidence>
<feature type="region of interest" description="Disordered" evidence="5">
    <location>
        <begin position="356"/>
        <end position="438"/>
    </location>
</feature>
<feature type="domain" description="Conserved oligomeric Golgi complex subunit 5 helical" evidence="7">
    <location>
        <begin position="193"/>
        <end position="357"/>
    </location>
</feature>
<dbReference type="GO" id="GO:0006891">
    <property type="term" value="P:intra-Golgi vesicle-mediated transport"/>
    <property type="evidence" value="ECO:0007669"/>
    <property type="project" value="InterPro"/>
</dbReference>
<evidence type="ECO:0000256" key="2">
    <source>
        <dbReference type="ARBA" id="ARBA00020974"/>
    </source>
</evidence>
<gene>
    <name evidence="8" type="ORF">AMAG_13937</name>
</gene>
<name>A0A0L0T2V6_ALLM3</name>
<keyword evidence="4" id="KW-0472">Membrane</keyword>
<sequence>MTAATDAATPARMSSHDASLAALAGLDGPDFDPVAYAARILAESDAGAGGTDAELHLSNLAFLASNLTRQIEDYVMDHHHDLVRVVTEFRGAEDDVAWLQTELEQLHTSVTQWKATITEPRDQMAQRLVDVQDRRDVLVLAKALRQYLPLADAIIAAPDPATSSTDPAETLAMIGPLASDLVQVDVLLAKMDLSGIREFDNRHALVVKKRSALLARLNQVIAQAVPARDIQGVRGALLALQQLGVLGEWHARRLTKVMGRIERELKDALDTDRAVRDQKAFLNDVMSRLESAMDVVDAEASHVQLLHTSLPSDESLLAQFWTGIASLLGKSLQHAAATSRAYNQILAQSYPRLVRMVPPPRPAPTRRPASRPRYLRPSRSWNRSTQRVSTRPLPTPSLPQSPSRQRTSPRRHHPRLRWRSSRTLFSRKSTRPVRIRRR</sequence>
<dbReference type="Pfam" id="PF20649">
    <property type="entry name" value="COG5_C"/>
    <property type="match status" value="1"/>
</dbReference>
<proteinExistence type="predicted"/>
<dbReference type="STRING" id="578462.A0A0L0T2V6"/>
<dbReference type="InterPro" id="IPR049176">
    <property type="entry name" value="COG5_N"/>
</dbReference>
<protein>
    <recommendedName>
        <fullName evidence="2">Conserved oligomeric Golgi complex subunit 5</fullName>
    </recommendedName>
</protein>
<dbReference type="InterPro" id="IPR048485">
    <property type="entry name" value="COG5_helical"/>
</dbReference>
<feature type="domain" description="Conserved oligomeric Golgi complex subunit 5 N-terminal" evidence="6">
    <location>
        <begin position="29"/>
        <end position="151"/>
    </location>
</feature>
<dbReference type="PANTHER" id="PTHR13228">
    <property type="entry name" value="CONSERVED OLIGOMERIC GOLGI COMPLEX COMPONENT 5"/>
    <property type="match status" value="1"/>
</dbReference>